<evidence type="ECO:0000313" key="3">
    <source>
        <dbReference type="Proteomes" id="UP000000628"/>
    </source>
</evidence>
<accession>C7R1P0</accession>
<dbReference type="Proteomes" id="UP000000628">
    <property type="component" value="Chromosome"/>
</dbReference>
<protein>
    <submittedName>
        <fullName evidence="2">Uncharacterized protein</fullName>
    </submittedName>
</protein>
<name>C7R1P0_JONDD</name>
<reference evidence="2 3" key="1">
    <citation type="journal article" date="2009" name="Stand. Genomic Sci.">
        <title>Complete genome sequence of Jonesia denitrificans type strain (Prevot 55134).</title>
        <authorList>
            <person name="Pukall R."/>
            <person name="Gehrich-Schroter G."/>
            <person name="Lapidus A."/>
            <person name="Nolan M."/>
            <person name="Glavina Del Rio T."/>
            <person name="Lucas S."/>
            <person name="Chen F."/>
            <person name="Tice H."/>
            <person name="Pitluck S."/>
            <person name="Cheng J.F."/>
            <person name="Copeland A."/>
            <person name="Saunders E."/>
            <person name="Brettin T."/>
            <person name="Detter J.C."/>
            <person name="Bruce D."/>
            <person name="Goodwin L."/>
            <person name="Pati A."/>
            <person name="Ivanova N."/>
            <person name="Mavromatis K."/>
            <person name="Ovchinnikova G."/>
            <person name="Chen A."/>
            <person name="Palaniappan K."/>
            <person name="Land M."/>
            <person name="Hauser L."/>
            <person name="Chang Y.J."/>
            <person name="Jeffries C.D."/>
            <person name="Chain P."/>
            <person name="Goker M."/>
            <person name="Bristow J."/>
            <person name="Eisen J.A."/>
            <person name="Markowitz V."/>
            <person name="Hugenholtz P."/>
            <person name="Kyrpides N.C."/>
            <person name="Klenk H.P."/>
            <person name="Han C."/>
        </authorList>
    </citation>
    <scope>NUCLEOTIDE SEQUENCE [LARGE SCALE GENOMIC DNA]</scope>
    <source>
        <strain evidence="3">ATCC 14870 / DSM 20603 / BCRC 15368 / CIP 55.134 / JCM 11481 / NBRC 15587 / NCTC 10816 / Prevot 55134</strain>
    </source>
</reference>
<dbReference type="KEGG" id="jde:Jden_2239"/>
<organism evidence="2 3">
    <name type="scientific">Jonesia denitrificans (strain ATCC 14870 / DSM 20603 / BCRC 15368 / CIP 55.134 / JCM 11481 / NBRC 15587 / NCTC 10816 / Prevot 55134)</name>
    <name type="common">Listeria denitrificans</name>
    <dbReference type="NCBI Taxonomy" id="471856"/>
    <lineage>
        <taxon>Bacteria</taxon>
        <taxon>Bacillati</taxon>
        <taxon>Actinomycetota</taxon>
        <taxon>Actinomycetes</taxon>
        <taxon>Micrococcales</taxon>
        <taxon>Jonesiaceae</taxon>
        <taxon>Jonesia</taxon>
    </lineage>
</organism>
<sequence length="219" mass="23397">MSDSWQPRGGQPRRPVLFDHTHTASIPGGEDPGNYGEVAHMTANVIVTQAHADATPDIIDRLVRLVEREGIDTVAALWSTSPPNTLPGALWRLYLLREWVRDSPDLTTTHYRLGRDTAHVSHAIAGPIDPPTPTDIAALADTVLSGAFTGALDVALARASAFCQVVSVGASLGADSSDSSGRLDTGATSRQLTHIARRFHELFTDFQEASSLARAGLLD</sequence>
<dbReference type="HOGENOM" id="CLU_087285_0_0_11"/>
<dbReference type="AlphaFoldDB" id="C7R1P0"/>
<dbReference type="STRING" id="471856.Jden_2239"/>
<evidence type="ECO:0000256" key="1">
    <source>
        <dbReference type="SAM" id="MobiDB-lite"/>
    </source>
</evidence>
<gene>
    <name evidence="2" type="ordered locus">Jden_2239</name>
</gene>
<dbReference type="RefSeq" id="WP_015772503.1">
    <property type="nucleotide sequence ID" value="NC_013174.1"/>
</dbReference>
<keyword evidence="3" id="KW-1185">Reference proteome</keyword>
<feature type="region of interest" description="Disordered" evidence="1">
    <location>
        <begin position="1"/>
        <end position="35"/>
    </location>
</feature>
<dbReference type="eggNOG" id="ENOG502ZAXG">
    <property type="taxonomic scope" value="Bacteria"/>
</dbReference>
<proteinExistence type="predicted"/>
<evidence type="ECO:0000313" key="2">
    <source>
        <dbReference type="EMBL" id="ACV09875.1"/>
    </source>
</evidence>
<dbReference type="EMBL" id="CP001706">
    <property type="protein sequence ID" value="ACV09875.1"/>
    <property type="molecule type" value="Genomic_DNA"/>
</dbReference>